<sequence length="566" mass="65269">MYKSVLHEHTSCPILMINKVRTDRWYIYTKFSSSKRRGSMPTIKWLLKDSGLSNLRLLTSFNHINSPIRSVNVLDNPDVSKWFKKDELILTTGFVLLNNPELQRSIVRDLKEFGCAALAIKIRRFFHSIPEEILDEAAKLDFPIIELPFFYSFSTISKIVFNQLNIEANAQTISRQRFIQHFMDSVLNHPSWDNLLQQLADFLEMPVSLINEQKISICNVAPRKMMSSDNGVQNLLESSSSQGISAIEKNLLQDTTFRMQCMNLPSQKGKLLIFYQKEQHLPADDFLQRILRLLALAFEQQKLSLQNYEHNSSFFLHAIMQKQSLSEQELKNLCSFYGFDFHKSWICLTTNLASFGGLPEDVVTKMKQDIMQLIEEDAPPFICTNHNIFCCFYLFSINCHPLKTLHAVRQYAKILIQKWKSYTVSSIPIGLSSCHNGVTSIRQSLEESLTALNTTASGMDEIHSYLHLLPSLILEGSPKNQSILIYHFLEPVIQYDHEHHTNLIGTLRAYLKANYNASLAAKSMYLHRNTTINHIEKIKELLDIKFDNAEENYLIYLALLAFDIQQ</sequence>
<dbReference type="PANTHER" id="PTHR33744">
    <property type="entry name" value="CARBOHYDRATE DIACID REGULATOR"/>
    <property type="match status" value="1"/>
</dbReference>
<dbReference type="InterPro" id="IPR025736">
    <property type="entry name" value="PucR_C-HTH_dom"/>
</dbReference>
<dbReference type="InterPro" id="IPR051448">
    <property type="entry name" value="CdaR-like_regulators"/>
</dbReference>
<dbReference type="InterPro" id="IPR042070">
    <property type="entry name" value="PucR_C-HTH_sf"/>
</dbReference>
<dbReference type="Pfam" id="PF13556">
    <property type="entry name" value="HTH_30"/>
    <property type="match status" value="1"/>
</dbReference>
<reference evidence="3 4" key="1">
    <citation type="submission" date="2018-08" db="EMBL/GenBank/DDBJ databases">
        <title>A genome reference for cultivated species of the human gut microbiota.</title>
        <authorList>
            <person name="Zou Y."/>
            <person name="Xue W."/>
            <person name="Luo G."/>
        </authorList>
    </citation>
    <scope>NUCLEOTIDE SEQUENCE [LARGE SCALE GENOMIC DNA]</scope>
    <source>
        <strain evidence="3 4">AM25-21AC</strain>
    </source>
</reference>
<dbReference type="PANTHER" id="PTHR33744:SF1">
    <property type="entry name" value="DNA-BINDING TRANSCRIPTIONAL ACTIVATOR ADER"/>
    <property type="match status" value="1"/>
</dbReference>
<dbReference type="Proteomes" id="UP000283442">
    <property type="component" value="Unassembled WGS sequence"/>
</dbReference>
<protein>
    <submittedName>
        <fullName evidence="3">PucR family transcriptional regulator</fullName>
    </submittedName>
</protein>
<dbReference type="Gene3D" id="1.10.10.2840">
    <property type="entry name" value="PucR C-terminal helix-turn-helix domain"/>
    <property type="match status" value="1"/>
</dbReference>
<dbReference type="EMBL" id="QRHE01000009">
    <property type="protein sequence ID" value="RHF50959.1"/>
    <property type="molecule type" value="Genomic_DNA"/>
</dbReference>
<evidence type="ECO:0000313" key="3">
    <source>
        <dbReference type="EMBL" id="RHF50959.1"/>
    </source>
</evidence>
<evidence type="ECO:0000259" key="1">
    <source>
        <dbReference type="Pfam" id="PF07905"/>
    </source>
</evidence>
<proteinExistence type="predicted"/>
<feature type="domain" description="PucR C-terminal helix-turn-helix" evidence="2">
    <location>
        <begin position="503"/>
        <end position="561"/>
    </location>
</feature>
<dbReference type="InterPro" id="IPR012914">
    <property type="entry name" value="PucR_dom"/>
</dbReference>
<comment type="caution">
    <text evidence="3">The sequence shown here is derived from an EMBL/GenBank/DDBJ whole genome shotgun (WGS) entry which is preliminary data.</text>
</comment>
<dbReference type="AlphaFoldDB" id="A0A414NVG4"/>
<evidence type="ECO:0000259" key="2">
    <source>
        <dbReference type="Pfam" id="PF13556"/>
    </source>
</evidence>
<accession>A0A414NVG4</accession>
<organism evidence="3 4">
    <name type="scientific">Mitsuokella multacida</name>
    <dbReference type="NCBI Taxonomy" id="52226"/>
    <lineage>
        <taxon>Bacteria</taxon>
        <taxon>Bacillati</taxon>
        <taxon>Bacillota</taxon>
        <taxon>Negativicutes</taxon>
        <taxon>Selenomonadales</taxon>
        <taxon>Selenomonadaceae</taxon>
        <taxon>Mitsuokella</taxon>
    </lineage>
</organism>
<gene>
    <name evidence="3" type="ORF">DW674_08905</name>
</gene>
<name>A0A414NVG4_9FIRM</name>
<evidence type="ECO:0000313" key="4">
    <source>
        <dbReference type="Proteomes" id="UP000283442"/>
    </source>
</evidence>
<feature type="domain" description="Purine catabolism PurC-like" evidence="1">
    <location>
        <begin position="46"/>
        <end position="164"/>
    </location>
</feature>
<dbReference type="Pfam" id="PF07905">
    <property type="entry name" value="PucR"/>
    <property type="match status" value="1"/>
</dbReference>